<name>A0ABU9HUF3_9FLAO</name>
<gene>
    <name evidence="2" type="ORF">AAEO56_05890</name>
</gene>
<protein>
    <submittedName>
        <fullName evidence="2">GEVED domain-containing protein</fullName>
    </submittedName>
</protein>
<evidence type="ECO:0000313" key="2">
    <source>
        <dbReference type="EMBL" id="MEL1243786.1"/>
    </source>
</evidence>
<comment type="caution">
    <text evidence="2">The sequence shown here is derived from an EMBL/GenBank/DDBJ whole genome shotgun (WGS) entry which is preliminary data.</text>
</comment>
<dbReference type="InterPro" id="IPR013783">
    <property type="entry name" value="Ig-like_fold"/>
</dbReference>
<proteinExistence type="predicted"/>
<evidence type="ECO:0000313" key="3">
    <source>
        <dbReference type="Proteomes" id="UP001464555"/>
    </source>
</evidence>
<dbReference type="Gene3D" id="2.60.40.10">
    <property type="entry name" value="Immunoglobulins"/>
    <property type="match status" value="1"/>
</dbReference>
<dbReference type="NCBIfam" id="NF033708">
    <property type="entry name" value="T9SS_Cterm_ChiA"/>
    <property type="match status" value="1"/>
</dbReference>
<feature type="domain" description="GEVED" evidence="1">
    <location>
        <begin position="873"/>
        <end position="948"/>
    </location>
</feature>
<keyword evidence="3" id="KW-1185">Reference proteome</keyword>
<reference evidence="2 3" key="1">
    <citation type="submission" date="2024-04" db="EMBL/GenBank/DDBJ databases">
        <title>Flavobacterium sp. DGU11 16S ribosomal RNA gene Genome sequencing and assembly.</title>
        <authorList>
            <person name="Park S."/>
        </authorList>
    </citation>
    <scope>NUCLEOTIDE SEQUENCE [LARGE SCALE GENOMIC DNA]</scope>
    <source>
        <strain evidence="2 3">DGU11</strain>
    </source>
</reference>
<dbReference type="RefSeq" id="WP_341696105.1">
    <property type="nucleotide sequence ID" value="NZ_JBBYHR010000003.1"/>
</dbReference>
<dbReference type="Proteomes" id="UP001464555">
    <property type="component" value="Unassembled WGS sequence"/>
</dbReference>
<organism evidence="2 3">
    <name type="scientific">Flavobacterium arundinis</name>
    <dbReference type="NCBI Taxonomy" id="3139143"/>
    <lineage>
        <taxon>Bacteria</taxon>
        <taxon>Pseudomonadati</taxon>
        <taxon>Bacteroidota</taxon>
        <taxon>Flavobacteriia</taxon>
        <taxon>Flavobacteriales</taxon>
        <taxon>Flavobacteriaceae</taxon>
        <taxon>Flavobacterium</taxon>
    </lineage>
</organism>
<dbReference type="Pfam" id="PF20009">
    <property type="entry name" value="GEVED"/>
    <property type="match status" value="1"/>
</dbReference>
<accession>A0ABU9HUF3</accession>
<sequence>MRKLLQLHLGKVLLLATMVTGLNLWGQGSENFSNIPASASSYASRSWTGTNGVTWTATSARTDQTLNGKAICTNGSGTVTSPTYSGGMGTLQFNYVRGFTGTGARSIDVYVNSVKIGSTITVNASNSTVQSYSGNINVSGNVVLELRTSGNQIIIDDISWTAYTSAPIFAITGTPTAHGPVCQNTAATGVTYTITNTGTSASGITVVSNNSQFVVSNLSSTTIAANGTATYKVTFTPTGTTPQSATITVASTTSGSNSPTSSLTGTTSTTVTQAVTSSAASPVGATTATLNGNVTTLGVCPGSTEKGFVYSLTSANANPQVGGSGVTKTSVGSIATGAYTLGLTNLTPNTDYSFTSYVYDGTTYTYGTVRTFTTTNPTATLSGTLNEGTLNNASFTITLNGETFVDAGSFAGTGFVLNNAPTGVSLASVTRVSNTQATAILSYNDTDFDTSVTTLNIAIPGSHLTAGDPITSGNITITAVAEAFISAGTLALGNQCINTTSGASSFALTGNAKAGNISLAALDGYTYATTTGGTYTPTLSFSHAGGAVSQTIFVKFSPLAVQSYNGNIVISGVGVNTSFNKPVTGAGVNTAPTISAPTSASVTASTAVLGGNATAIGCSAVTERGIYYSTTNGFAIIDGIKVSETGSFGTGVFIINVSSLAPATTYYYKAFATNSGGTVYTAQGTFTTVCLTPVNVTSLATTAPASWQIALTWTNSSCFDEVLVVAKLSGSVTATPSGTGSAYTANAAFGSGTAIATDEYVVYKGSAATVTVTGLTNGSTYYFKVFTRKGSSWSSGVSISDVPVVQYCAASATNIDEYIASVNVNGVTNTSGSSSYTNFTSTIFQVERNLSYPITITLDGNNGGGYVTDKGLLYVDWNKDGDFEDTNESVSLTSGVGVGPYSGTISIPSDAFVGTVRMRIRLFDTSSGETANSCGASTYGEVEDYTLNIGAGTAAPVALSATNTGISGFTARWNEVVGATSYRLDVYQSTGSTATTTEPFNSGFNVPSGWSTTVNGTYTSAGNYGVASPSLQIDNTGDVLETATYPGAATSLSFYVRANGGTNSILLIEGYNGTSWVTVNSYTGFPTTGAIKTYNASSSPALPSGLVKFRFTYTKNSGNIAFDDLTVTYSTTTNTYLTGYQDKTVNATAVNGIISHDVTGAASNTLYRYVVRAVTPVSLNSNEISVTTGKSNTWNGTVWTAGTAPTNIDKAIIEGNYNTSANGTFNASQLVLNSGIFTIASGTNLTVQNEVVNNAGASNFVIENNGNLLQINDVDNTGAVTVAKNSAPLFRLDYAMWSSPVGGETLAGFSPQTLSNRFYRYNPLSDEYATMPGTTTFAEGAGYLIRVANNHPDFVNAETPGTPWQGTFTGTPNNGDVNVAVTPQQSGVSQGYNAVGNPYPSPINIFAFYAANTGTIADGSALYFWRKKNDASTSYYARVTKLAYTANTGNAWGDAGGSAFNGAPNTWVINPGQGFIVQATGSTVHFNNGMRTAVNNGQIFRTAQDESQIAVSRLWLNLSGQDSFSQAAIGYTDMTTLGLDYGWDGKAFVNDGDLTLFSLAGEETLGIQARPSFDVSDIVPMGYQATTAGSYTIAIDHMDGVFETGQDVYLQDNLLNITHDLNQGAYEFTTEAGVTTGRFNILYAQPLSTDNPVLDSNSVIVYKEGNSININSGTADMTGVSVYDTRGRLLYSGKDINATTTVINGLQAEKQVLIINIATTKGDVSKKIIF</sequence>
<evidence type="ECO:0000259" key="1">
    <source>
        <dbReference type="Pfam" id="PF20009"/>
    </source>
</evidence>
<dbReference type="EMBL" id="JBBYHR010000003">
    <property type="protein sequence ID" value="MEL1243786.1"/>
    <property type="molecule type" value="Genomic_DNA"/>
</dbReference>
<dbReference type="InterPro" id="IPR045474">
    <property type="entry name" value="GEVED"/>
</dbReference>